<name>A0ABU1ISD3_9BACL</name>
<dbReference type="InterPro" id="IPR013762">
    <property type="entry name" value="Integrase-like_cat_sf"/>
</dbReference>
<keyword evidence="1" id="KW-0233">DNA recombination</keyword>
<evidence type="ECO:0000313" key="2">
    <source>
        <dbReference type="EMBL" id="MDR6242159.1"/>
    </source>
</evidence>
<dbReference type="InterPro" id="IPR011010">
    <property type="entry name" value="DNA_brk_join_enz"/>
</dbReference>
<reference evidence="2 3" key="1">
    <citation type="submission" date="2023-07" db="EMBL/GenBank/DDBJ databases">
        <title>Genomic Encyclopedia of Type Strains, Phase IV (KMG-IV): sequencing the most valuable type-strain genomes for metagenomic binning, comparative biology and taxonomic classification.</title>
        <authorList>
            <person name="Goeker M."/>
        </authorList>
    </citation>
    <scope>NUCLEOTIDE SEQUENCE [LARGE SCALE GENOMIC DNA]</scope>
    <source>
        <strain evidence="2 3">DSM 22170</strain>
    </source>
</reference>
<gene>
    <name evidence="2" type="ORF">JOC58_000043</name>
</gene>
<comment type="caution">
    <text evidence="2">The sequence shown here is derived from an EMBL/GenBank/DDBJ whole genome shotgun (WGS) entry which is preliminary data.</text>
</comment>
<proteinExistence type="predicted"/>
<dbReference type="Proteomes" id="UP001185028">
    <property type="component" value="Unassembled WGS sequence"/>
</dbReference>
<protein>
    <submittedName>
        <fullName evidence="2">Integrase</fullName>
    </submittedName>
</protein>
<sequence length="45" mass="5099">MLDFGHSSIQTTIIYTHVRDREKEEAISKLQVHLPDSAGEEDDDA</sequence>
<organism evidence="2 3">
    <name type="scientific">Paenibacillus hunanensis</name>
    <dbReference type="NCBI Taxonomy" id="539262"/>
    <lineage>
        <taxon>Bacteria</taxon>
        <taxon>Bacillati</taxon>
        <taxon>Bacillota</taxon>
        <taxon>Bacilli</taxon>
        <taxon>Bacillales</taxon>
        <taxon>Paenibacillaceae</taxon>
        <taxon>Paenibacillus</taxon>
    </lineage>
</organism>
<accession>A0ABU1ISD3</accession>
<evidence type="ECO:0000256" key="1">
    <source>
        <dbReference type="ARBA" id="ARBA00023172"/>
    </source>
</evidence>
<dbReference type="EMBL" id="JAVDQH010000001">
    <property type="protein sequence ID" value="MDR6242159.1"/>
    <property type="molecule type" value="Genomic_DNA"/>
</dbReference>
<dbReference type="RefSeq" id="WP_188774650.1">
    <property type="nucleotide sequence ID" value="NZ_BMMB01000003.1"/>
</dbReference>
<dbReference type="Gene3D" id="1.10.443.10">
    <property type="entry name" value="Intergrase catalytic core"/>
    <property type="match status" value="1"/>
</dbReference>
<keyword evidence="3" id="KW-1185">Reference proteome</keyword>
<dbReference type="SUPFAM" id="SSF56349">
    <property type="entry name" value="DNA breaking-rejoining enzymes"/>
    <property type="match status" value="1"/>
</dbReference>
<evidence type="ECO:0000313" key="3">
    <source>
        <dbReference type="Proteomes" id="UP001185028"/>
    </source>
</evidence>